<dbReference type="InterPro" id="IPR003795">
    <property type="entry name" value="DUF192"/>
</dbReference>
<dbReference type="RefSeq" id="WP_090445583.1">
    <property type="nucleotide sequence ID" value="NZ_FOHU01000015.1"/>
</dbReference>
<keyword evidence="2" id="KW-1185">Reference proteome</keyword>
<dbReference type="InterPro" id="IPR038695">
    <property type="entry name" value="Saro_0823-like_sf"/>
</dbReference>
<dbReference type="EMBL" id="FOHU01000015">
    <property type="protein sequence ID" value="SET59653.1"/>
    <property type="molecule type" value="Genomic_DNA"/>
</dbReference>
<proteinExistence type="predicted"/>
<dbReference type="Pfam" id="PF02643">
    <property type="entry name" value="DUF192"/>
    <property type="match status" value="1"/>
</dbReference>
<reference evidence="1 2" key="1">
    <citation type="submission" date="2016-10" db="EMBL/GenBank/DDBJ databases">
        <authorList>
            <person name="de Groot N.N."/>
        </authorList>
    </citation>
    <scope>NUCLEOTIDE SEQUENCE [LARGE SCALE GENOMIC DNA]</scope>
    <source>
        <strain evidence="1 2">DSM 18979</strain>
    </source>
</reference>
<sequence>MKSYTIYRIEKKEILLEKAALADSFFIRLKGLLGKKHIEEEEGMIFYPCRSIHCYGMQFPIDIVFLDDNKKILSIRENIKPGSRAHDKNACYTIEMKAGVAAKKQLEAGETLEIS</sequence>
<dbReference type="PANTHER" id="PTHR37953">
    <property type="entry name" value="UPF0127 PROTEIN MJ1496"/>
    <property type="match status" value="1"/>
</dbReference>
<accession>A0A1I0FNI8</accession>
<dbReference type="Proteomes" id="UP000199568">
    <property type="component" value="Unassembled WGS sequence"/>
</dbReference>
<evidence type="ECO:0008006" key="3">
    <source>
        <dbReference type="Google" id="ProtNLM"/>
    </source>
</evidence>
<organism evidence="1 2">
    <name type="scientific">Natronincola peptidivorans</name>
    <dbReference type="NCBI Taxonomy" id="426128"/>
    <lineage>
        <taxon>Bacteria</taxon>
        <taxon>Bacillati</taxon>
        <taxon>Bacillota</taxon>
        <taxon>Clostridia</taxon>
        <taxon>Peptostreptococcales</taxon>
        <taxon>Natronincolaceae</taxon>
        <taxon>Natronincola</taxon>
    </lineage>
</organism>
<protein>
    <recommendedName>
        <fullName evidence="3">DUF192 domain-containing protein</fullName>
    </recommendedName>
</protein>
<dbReference type="Gene3D" id="2.60.120.1140">
    <property type="entry name" value="Protein of unknown function DUF192"/>
    <property type="match status" value="1"/>
</dbReference>
<dbReference type="STRING" id="426128.SAMN05660297_02879"/>
<dbReference type="AlphaFoldDB" id="A0A1I0FNI8"/>
<dbReference type="OrthoDB" id="9813379at2"/>
<dbReference type="PANTHER" id="PTHR37953:SF1">
    <property type="entry name" value="UPF0127 PROTEIN MJ1496"/>
    <property type="match status" value="1"/>
</dbReference>
<evidence type="ECO:0000313" key="1">
    <source>
        <dbReference type="EMBL" id="SET59653.1"/>
    </source>
</evidence>
<name>A0A1I0FNI8_9FIRM</name>
<evidence type="ECO:0000313" key="2">
    <source>
        <dbReference type="Proteomes" id="UP000199568"/>
    </source>
</evidence>
<gene>
    <name evidence="1" type="ORF">SAMN05660297_02879</name>
</gene>